<protein>
    <recommendedName>
        <fullName evidence="1">VapC45 PIN like domain-containing protein</fullName>
    </recommendedName>
</protein>
<dbReference type="PATRIC" id="fig|1469144.10.peg.4280"/>
<dbReference type="EMBL" id="LAXD01000001">
    <property type="protein sequence ID" value="KWX02946.1"/>
    <property type="molecule type" value="Genomic_DNA"/>
</dbReference>
<organism evidence="2 3">
    <name type="scientific">Carbonactinospora thermoautotrophica</name>
    <dbReference type="NCBI Taxonomy" id="1469144"/>
    <lineage>
        <taxon>Bacteria</taxon>
        <taxon>Bacillati</taxon>
        <taxon>Actinomycetota</taxon>
        <taxon>Actinomycetes</taxon>
        <taxon>Kitasatosporales</taxon>
        <taxon>Carbonactinosporaceae</taxon>
        <taxon>Carbonactinospora</taxon>
    </lineage>
</organism>
<dbReference type="Proteomes" id="UP000070188">
    <property type="component" value="Unassembled WGS sequence"/>
</dbReference>
<keyword evidence="3" id="KW-1185">Reference proteome</keyword>
<comment type="caution">
    <text evidence="2">The sequence shown here is derived from an EMBL/GenBank/DDBJ whole genome shotgun (WGS) entry which is preliminary data.</text>
</comment>
<dbReference type="RefSeq" id="WP_066890253.1">
    <property type="nucleotide sequence ID" value="NZ_JYIJ01000019.1"/>
</dbReference>
<evidence type="ECO:0000313" key="3">
    <source>
        <dbReference type="Proteomes" id="UP000070188"/>
    </source>
</evidence>
<name>A0A132MYZ5_9ACTN</name>
<dbReference type="Pfam" id="PF18478">
    <property type="entry name" value="PIN_10"/>
    <property type="match status" value="1"/>
</dbReference>
<accession>A0A132MYZ5</accession>
<dbReference type="InterPro" id="IPR041375">
    <property type="entry name" value="VapC45_PIN-like"/>
</dbReference>
<evidence type="ECO:0000259" key="1">
    <source>
        <dbReference type="Pfam" id="PF18478"/>
    </source>
</evidence>
<dbReference type="OrthoDB" id="5116334at2"/>
<proteinExistence type="predicted"/>
<sequence>MIRSDLRLFLDRSVGTRKVAAGLRELGIEVQTIQERYGSEAPRVADVRWIADATADGWVLLGADQRIRYRPLERRALCLYKARYFAFPRGDLTARQMVDRVAAHLDHIARIAVHEPGPYVYHLTESRVVAMKLDCDEPDEPHA</sequence>
<dbReference type="STRING" id="1469144.LI90_3995"/>
<dbReference type="AlphaFoldDB" id="A0A132MYZ5"/>
<feature type="domain" description="VapC45 PIN like" evidence="1">
    <location>
        <begin position="7"/>
        <end position="87"/>
    </location>
</feature>
<evidence type="ECO:0000313" key="2">
    <source>
        <dbReference type="EMBL" id="KWX02946.1"/>
    </source>
</evidence>
<gene>
    <name evidence="2" type="ORF">LI90_3995</name>
</gene>
<reference evidence="3" key="1">
    <citation type="submission" date="2015-04" db="EMBL/GenBank/DDBJ databases">
        <title>Physiological reanalysis, assessment of diazotrophy, and genome sequences of multiple isolates of Streptomyces thermoautotrophicus.</title>
        <authorList>
            <person name="MacKellar D.C."/>
            <person name="Lieber L."/>
            <person name="Norman J."/>
            <person name="Bolger A."/>
            <person name="Tobin C."/>
            <person name="Murray J.W."/>
            <person name="Chang R."/>
            <person name="Ford T."/>
            <person name="Nguyen P.Q."/>
            <person name="Woodward J."/>
            <person name="Permingeat H."/>
            <person name="Joshi N.S."/>
            <person name="Silver P.A."/>
            <person name="Usadel B."/>
            <person name="Rutherford A.W."/>
            <person name="Friesen M."/>
            <person name="Prell J."/>
        </authorList>
    </citation>
    <scope>NUCLEOTIDE SEQUENCE [LARGE SCALE GENOMIC DNA]</scope>
    <source>
        <strain evidence="3">H1</strain>
    </source>
</reference>